<evidence type="ECO:0000256" key="5">
    <source>
        <dbReference type="ARBA" id="ARBA00023136"/>
    </source>
</evidence>
<evidence type="ECO:0000313" key="10">
    <source>
        <dbReference type="Proteomes" id="UP000827092"/>
    </source>
</evidence>
<comment type="caution">
    <text evidence="9">The sequence shown here is derived from an EMBL/GenBank/DDBJ whole genome shotgun (WGS) entry which is preliminary data.</text>
</comment>
<evidence type="ECO:0000256" key="8">
    <source>
        <dbReference type="SAM" id="Phobius"/>
    </source>
</evidence>
<evidence type="ECO:0000256" key="3">
    <source>
        <dbReference type="ARBA" id="ARBA00022692"/>
    </source>
</evidence>
<name>A0AAV6UCJ4_9ARAC</name>
<accession>A0AAV6UCJ4</accession>
<comment type="subcellular location">
    <subcellularLocation>
        <location evidence="1">Cell membrane</location>
        <topology evidence="1">Multi-pass membrane protein</topology>
    </subcellularLocation>
</comment>
<dbReference type="Gene3D" id="3.40.190.10">
    <property type="entry name" value="Periplasmic binding protein-like II"/>
    <property type="match status" value="1"/>
</dbReference>
<evidence type="ECO:0000256" key="1">
    <source>
        <dbReference type="ARBA" id="ARBA00004651"/>
    </source>
</evidence>
<proteinExistence type="predicted"/>
<evidence type="ECO:0000313" key="9">
    <source>
        <dbReference type="EMBL" id="KAG8182092.1"/>
    </source>
</evidence>
<dbReference type="InterPro" id="IPR052192">
    <property type="entry name" value="Insect_Ionotropic_Sensory_Rcpt"/>
</dbReference>
<keyword evidence="3 8" id="KW-0812">Transmembrane</keyword>
<evidence type="ECO:0008006" key="11">
    <source>
        <dbReference type="Google" id="ProtNLM"/>
    </source>
</evidence>
<dbReference type="AlphaFoldDB" id="A0AAV6UCJ4"/>
<keyword evidence="5 8" id="KW-0472">Membrane</keyword>
<dbReference type="EMBL" id="JAFNEN010000481">
    <property type="protein sequence ID" value="KAG8182092.1"/>
    <property type="molecule type" value="Genomic_DNA"/>
</dbReference>
<feature type="transmembrane region" description="Helical" evidence="8">
    <location>
        <begin position="200"/>
        <end position="225"/>
    </location>
</feature>
<organism evidence="9 10">
    <name type="scientific">Oedothorax gibbosus</name>
    <dbReference type="NCBI Taxonomy" id="931172"/>
    <lineage>
        <taxon>Eukaryota</taxon>
        <taxon>Metazoa</taxon>
        <taxon>Ecdysozoa</taxon>
        <taxon>Arthropoda</taxon>
        <taxon>Chelicerata</taxon>
        <taxon>Arachnida</taxon>
        <taxon>Araneae</taxon>
        <taxon>Araneomorphae</taxon>
        <taxon>Entelegynae</taxon>
        <taxon>Araneoidea</taxon>
        <taxon>Linyphiidae</taxon>
        <taxon>Erigoninae</taxon>
        <taxon>Oedothorax</taxon>
    </lineage>
</organism>
<gene>
    <name evidence="9" type="ORF">JTE90_020452</name>
</gene>
<reference evidence="9 10" key="1">
    <citation type="journal article" date="2022" name="Nat. Ecol. Evol.">
        <title>A masculinizing supergene underlies an exaggerated male reproductive morph in a spider.</title>
        <authorList>
            <person name="Hendrickx F."/>
            <person name="De Corte Z."/>
            <person name="Sonet G."/>
            <person name="Van Belleghem S.M."/>
            <person name="Kostlbacher S."/>
            <person name="Vangestel C."/>
        </authorList>
    </citation>
    <scope>NUCLEOTIDE SEQUENCE [LARGE SCALE GENOMIC DNA]</scope>
    <source>
        <strain evidence="9">W744_W776</strain>
    </source>
</reference>
<feature type="transmembrane region" description="Helical" evidence="8">
    <location>
        <begin position="397"/>
        <end position="421"/>
    </location>
</feature>
<dbReference type="PANTHER" id="PTHR42643">
    <property type="entry name" value="IONOTROPIC RECEPTOR 20A-RELATED"/>
    <property type="match status" value="1"/>
</dbReference>
<protein>
    <recommendedName>
        <fullName evidence="11">Ionotropic receptor</fullName>
    </recommendedName>
</protein>
<keyword evidence="6" id="KW-0675">Receptor</keyword>
<keyword evidence="4 8" id="KW-1133">Transmembrane helix</keyword>
<feature type="transmembrane region" description="Helical" evidence="8">
    <location>
        <begin position="162"/>
        <end position="180"/>
    </location>
</feature>
<dbReference type="GO" id="GO:0005886">
    <property type="term" value="C:plasma membrane"/>
    <property type="evidence" value="ECO:0007669"/>
    <property type="project" value="UniProtKB-SubCell"/>
</dbReference>
<dbReference type="Proteomes" id="UP000827092">
    <property type="component" value="Unassembled WGS sequence"/>
</dbReference>
<feature type="transmembrane region" description="Helical" evidence="8">
    <location>
        <begin position="134"/>
        <end position="155"/>
    </location>
</feature>
<dbReference type="SUPFAM" id="SSF53850">
    <property type="entry name" value="Periplasmic binding protein-like II"/>
    <property type="match status" value="1"/>
</dbReference>
<sequence length="438" mass="50087">MANRWNASVTTKLRVAYSKLAPFVDVIETDNGDIIQGFMPHILKKVGHMEFTFIREPLDRYSETLENNTFGGMVGMLSSNDVDLIMNPILPQEEFFEFLYYSNPITIEAYTILSGTTSINSGYFFYFSVLDTSVWSGIAVALLSIAAASACLVKYTLRRQSYNYIILTGWYCWNLFSFMLKQNPTNILILKNKKRLSSIVLRVLVMTWAFCIAFLVMNVFQSLLVSKMTLLKSRPLVDTLTDLVACKDCVCMAPREIQLDFLIKRSPLETVRRSWNKIDTSLSHHDLFKNKYMLDVEKGKFCLIHGHLIIEDRLGVFFQKKGSCNLHLSKSYFYPFSLLMAVNRNMSPVFFETFNLGITRLVDADITGRWFKSSLEVSTLCTSYTDNTIKPLGMKNLYGVLLLWAAGTFIAAIVLILEIFLSKFTVKSKKVKRSKTKK</sequence>
<evidence type="ECO:0000256" key="4">
    <source>
        <dbReference type="ARBA" id="ARBA00022989"/>
    </source>
</evidence>
<keyword evidence="2" id="KW-1003">Cell membrane</keyword>
<evidence type="ECO:0000256" key="7">
    <source>
        <dbReference type="ARBA" id="ARBA00023180"/>
    </source>
</evidence>
<evidence type="ECO:0000256" key="6">
    <source>
        <dbReference type="ARBA" id="ARBA00023170"/>
    </source>
</evidence>
<dbReference type="PANTHER" id="PTHR42643:SF24">
    <property type="entry name" value="IONOTROPIC RECEPTOR 60A"/>
    <property type="match status" value="1"/>
</dbReference>
<evidence type="ECO:0000256" key="2">
    <source>
        <dbReference type="ARBA" id="ARBA00022475"/>
    </source>
</evidence>
<keyword evidence="7" id="KW-0325">Glycoprotein</keyword>
<keyword evidence="10" id="KW-1185">Reference proteome</keyword>